<feature type="signal peptide" evidence="2">
    <location>
        <begin position="1"/>
        <end position="22"/>
    </location>
</feature>
<evidence type="ECO:0000313" key="5">
    <source>
        <dbReference type="Proteomes" id="UP000830326"/>
    </source>
</evidence>
<protein>
    <recommendedName>
        <fullName evidence="3">Sortilin N-terminal domain-containing protein</fullName>
    </recommendedName>
</protein>
<dbReference type="InterPro" id="IPR054817">
    <property type="entry name" value="Glycosyl_F510_1955-like"/>
</dbReference>
<name>A0ABY4HBQ0_9BACI</name>
<dbReference type="NCBIfam" id="NF045728">
    <property type="entry name" value="glycosyl_F510_1955"/>
    <property type="match status" value="1"/>
</dbReference>
<evidence type="ECO:0000313" key="4">
    <source>
        <dbReference type="EMBL" id="UOR12034.1"/>
    </source>
</evidence>
<sequence>MKKKFLFFALILITVITGCSQADSSDQGASKEIMSPFQGKVEHVHGMGYLDEDTLAFASHTGLKLYQDEKWAQTTSHKNDYMGFNVVDEGFYTSGHPGQESNLPNPIGIQKAAGIDKGLKSLALEGESDFHAMGVGYRNHSIYVLNQRANSLMDLGLYRSFDDGETWEKLRAENLPENIFQIAVHPDNEQMVSVATKTGIYLSRDAGDTFKLISEEGQGSGLFFTKEKLYYGIYNNEGQSFKAYGLSDGSKQELPLPELEEDALMYVAKPPKQNEKIAIFTVNGSSFVSKDSGQTWTQILEEGETIIN</sequence>
<proteinExistence type="predicted"/>
<evidence type="ECO:0000259" key="3">
    <source>
        <dbReference type="Pfam" id="PF15902"/>
    </source>
</evidence>
<dbReference type="InterPro" id="IPR015943">
    <property type="entry name" value="WD40/YVTN_repeat-like_dom_sf"/>
</dbReference>
<feature type="domain" description="Sortilin N-terminal" evidence="3">
    <location>
        <begin position="157"/>
        <end position="301"/>
    </location>
</feature>
<keyword evidence="1" id="KW-0677">Repeat</keyword>
<reference evidence="4" key="1">
    <citation type="submission" date="2022-04" db="EMBL/GenBank/DDBJ databases">
        <title>Halobacillus sp. isolated from saltern.</title>
        <authorList>
            <person name="Won M."/>
            <person name="Lee C.-M."/>
            <person name="Woen H.-Y."/>
            <person name="Kwon S.-W."/>
        </authorList>
    </citation>
    <scope>NUCLEOTIDE SEQUENCE</scope>
    <source>
        <strain evidence="4">SSHM10-5</strain>
    </source>
</reference>
<dbReference type="SUPFAM" id="SSF110296">
    <property type="entry name" value="Oligoxyloglucan reducing end-specific cellobiohydrolase"/>
    <property type="match status" value="1"/>
</dbReference>
<evidence type="ECO:0000256" key="1">
    <source>
        <dbReference type="ARBA" id="ARBA00022737"/>
    </source>
</evidence>
<dbReference type="PROSITE" id="PS51257">
    <property type="entry name" value="PROKAR_LIPOPROTEIN"/>
    <property type="match status" value="1"/>
</dbReference>
<gene>
    <name evidence="4" type="ORF">MUO15_00355</name>
</gene>
<accession>A0ABY4HBQ0</accession>
<keyword evidence="2" id="KW-0732">Signal</keyword>
<evidence type="ECO:0000256" key="2">
    <source>
        <dbReference type="SAM" id="SignalP"/>
    </source>
</evidence>
<dbReference type="Pfam" id="PF15902">
    <property type="entry name" value="Sortilin-Vps10"/>
    <property type="match status" value="1"/>
</dbReference>
<organism evidence="4 5">
    <name type="scientific">Halobacillus amylolyticus</name>
    <dbReference type="NCBI Taxonomy" id="2932259"/>
    <lineage>
        <taxon>Bacteria</taxon>
        <taxon>Bacillati</taxon>
        <taxon>Bacillota</taxon>
        <taxon>Bacilli</taxon>
        <taxon>Bacillales</taxon>
        <taxon>Bacillaceae</taxon>
        <taxon>Halobacillus</taxon>
    </lineage>
</organism>
<feature type="chain" id="PRO_5045425261" description="Sortilin N-terminal domain-containing protein" evidence="2">
    <location>
        <begin position="23"/>
        <end position="308"/>
    </location>
</feature>
<dbReference type="EMBL" id="CP095075">
    <property type="protein sequence ID" value="UOR12034.1"/>
    <property type="molecule type" value="Genomic_DNA"/>
</dbReference>
<keyword evidence="5" id="KW-1185">Reference proteome</keyword>
<dbReference type="InterPro" id="IPR031778">
    <property type="entry name" value="Sortilin_N"/>
</dbReference>
<dbReference type="Proteomes" id="UP000830326">
    <property type="component" value="Chromosome"/>
</dbReference>
<dbReference type="RefSeq" id="WP_245032540.1">
    <property type="nucleotide sequence ID" value="NZ_CP095075.1"/>
</dbReference>
<dbReference type="Gene3D" id="2.130.10.10">
    <property type="entry name" value="YVTN repeat-like/Quinoprotein amine dehydrogenase"/>
    <property type="match status" value="1"/>
</dbReference>